<evidence type="ECO:0000313" key="3">
    <source>
        <dbReference type="Proteomes" id="UP000231962"/>
    </source>
</evidence>
<organism evidence="2 4">
    <name type="scientific">Leptospira perolatii</name>
    <dbReference type="NCBI Taxonomy" id="2023191"/>
    <lineage>
        <taxon>Bacteria</taxon>
        <taxon>Pseudomonadati</taxon>
        <taxon>Spirochaetota</taxon>
        <taxon>Spirochaetia</taxon>
        <taxon>Leptospirales</taxon>
        <taxon>Leptospiraceae</taxon>
        <taxon>Leptospira</taxon>
    </lineage>
</organism>
<keyword evidence="3" id="KW-1185">Reference proteome</keyword>
<dbReference type="EMBL" id="NPDZ01000002">
    <property type="protein sequence ID" value="PJZ74450.1"/>
    <property type="molecule type" value="Genomic_DNA"/>
</dbReference>
<protein>
    <submittedName>
        <fullName evidence="2">Uncharacterized protein</fullName>
    </submittedName>
</protein>
<dbReference type="EMBL" id="NPDY01000013">
    <property type="protein sequence ID" value="PJZ69065.1"/>
    <property type="molecule type" value="Genomic_DNA"/>
</dbReference>
<reference evidence="3 4" key="1">
    <citation type="submission" date="2017-07" db="EMBL/GenBank/DDBJ databases">
        <title>Leptospira spp. isolated from tropical soils.</title>
        <authorList>
            <person name="Thibeaux R."/>
            <person name="Iraola G."/>
            <person name="Ferres I."/>
            <person name="Bierque E."/>
            <person name="Girault D."/>
            <person name="Soupe-Gilbert M.-E."/>
            <person name="Picardeau M."/>
            <person name="Goarant C."/>
        </authorList>
    </citation>
    <scope>NUCLEOTIDE SEQUENCE [LARGE SCALE GENOMIC DNA]</scope>
    <source>
        <strain evidence="2 4">FH1-B-B1</strain>
        <strain evidence="1 3">FH1-B-C1</strain>
    </source>
</reference>
<evidence type="ECO:0000313" key="2">
    <source>
        <dbReference type="EMBL" id="PJZ74450.1"/>
    </source>
</evidence>
<evidence type="ECO:0000313" key="4">
    <source>
        <dbReference type="Proteomes" id="UP000231990"/>
    </source>
</evidence>
<sequence length="93" mass="10774">MDTGVHVKELGPHKYEFHSIGKASVVSIEESDVFKMRKTSCESAKLLVTQKLDELEPAQKNKLFFLEVKEQKYFGDGEYCELTYIYELPQPKK</sequence>
<comment type="caution">
    <text evidence="2">The sequence shown here is derived from an EMBL/GenBank/DDBJ whole genome shotgun (WGS) entry which is preliminary data.</text>
</comment>
<name>A0A2M9ZQU2_9LEPT</name>
<dbReference type="NCBIfam" id="NF047808">
    <property type="entry name" value="LIC11299_lipo"/>
    <property type="match status" value="1"/>
</dbReference>
<gene>
    <name evidence="1" type="ORF">CH360_13200</name>
    <name evidence="2" type="ORF">CH373_04130</name>
</gene>
<accession>A0A2M9ZQU2</accession>
<dbReference type="AlphaFoldDB" id="A0A2M9ZQU2"/>
<dbReference type="Proteomes" id="UP000231990">
    <property type="component" value="Unassembled WGS sequence"/>
</dbReference>
<dbReference type="Proteomes" id="UP000231962">
    <property type="component" value="Unassembled WGS sequence"/>
</dbReference>
<evidence type="ECO:0000313" key="1">
    <source>
        <dbReference type="EMBL" id="PJZ69065.1"/>
    </source>
</evidence>
<proteinExistence type="predicted"/>
<dbReference type="OrthoDB" id="345072at2"/>